<evidence type="ECO:0000313" key="2">
    <source>
        <dbReference type="EMBL" id="SDW75053.1"/>
    </source>
</evidence>
<accession>A0A1H2W383</accession>
<sequence>MAKQTRTSVKQNSDPNITGQGSYSPEQREAMIREAAYYQYAKRGYESGYELEDWLAAEAEFERRMPESEKLPPNIELQESGTHGRAKDDKLKRMVKQHPHKAIPQVESIEPEEAPAKE</sequence>
<feature type="compositionally biased region" description="Polar residues" evidence="1">
    <location>
        <begin position="1"/>
        <end position="25"/>
    </location>
</feature>
<name>A0A1H2W383_9PROT</name>
<reference evidence="2 3" key="1">
    <citation type="submission" date="2016-10" db="EMBL/GenBank/DDBJ databases">
        <authorList>
            <person name="de Groot N.N."/>
        </authorList>
    </citation>
    <scope>NUCLEOTIDE SEQUENCE [LARGE SCALE GENOMIC DNA]</scope>
    <source>
        <strain evidence="2 3">Nm110</strain>
    </source>
</reference>
<dbReference type="Proteomes" id="UP000183454">
    <property type="component" value="Unassembled WGS sequence"/>
</dbReference>
<organism evidence="2 3">
    <name type="scientific">Nitrosomonas communis</name>
    <dbReference type="NCBI Taxonomy" id="44574"/>
    <lineage>
        <taxon>Bacteria</taxon>
        <taxon>Pseudomonadati</taxon>
        <taxon>Pseudomonadota</taxon>
        <taxon>Betaproteobacteria</taxon>
        <taxon>Nitrosomonadales</taxon>
        <taxon>Nitrosomonadaceae</taxon>
        <taxon>Nitrosomonas</taxon>
    </lineage>
</organism>
<protein>
    <recommendedName>
        <fullName evidence="4">DUF2934 domain-containing protein</fullName>
    </recommendedName>
</protein>
<evidence type="ECO:0008006" key="4">
    <source>
        <dbReference type="Google" id="ProtNLM"/>
    </source>
</evidence>
<dbReference type="Pfam" id="PF11154">
    <property type="entry name" value="DUF2934"/>
    <property type="match status" value="1"/>
</dbReference>
<feature type="compositionally biased region" description="Acidic residues" evidence="1">
    <location>
        <begin position="109"/>
        <end position="118"/>
    </location>
</feature>
<dbReference type="EMBL" id="FNNH01000026">
    <property type="protein sequence ID" value="SDW75053.1"/>
    <property type="molecule type" value="Genomic_DNA"/>
</dbReference>
<dbReference type="AlphaFoldDB" id="A0A1H2W383"/>
<evidence type="ECO:0000313" key="3">
    <source>
        <dbReference type="Proteomes" id="UP000183454"/>
    </source>
</evidence>
<dbReference type="InterPro" id="IPR021327">
    <property type="entry name" value="DUF2934"/>
</dbReference>
<proteinExistence type="predicted"/>
<feature type="region of interest" description="Disordered" evidence="1">
    <location>
        <begin position="63"/>
        <end position="118"/>
    </location>
</feature>
<gene>
    <name evidence="2" type="ORF">SAMN05421882_10262</name>
</gene>
<feature type="region of interest" description="Disordered" evidence="1">
    <location>
        <begin position="1"/>
        <end position="26"/>
    </location>
</feature>
<dbReference type="RefSeq" id="WP_074667286.1">
    <property type="nucleotide sequence ID" value="NZ_FNNH01000026.1"/>
</dbReference>
<evidence type="ECO:0000256" key="1">
    <source>
        <dbReference type="SAM" id="MobiDB-lite"/>
    </source>
</evidence>